<keyword evidence="3" id="KW-1185">Reference proteome</keyword>
<accession>A0ABP6QDY3</accession>
<feature type="compositionally biased region" description="Basic and acidic residues" evidence="1">
    <location>
        <begin position="22"/>
        <end position="31"/>
    </location>
</feature>
<proteinExistence type="predicted"/>
<dbReference type="EMBL" id="BAAAUV010000013">
    <property type="protein sequence ID" value="GAA3223104.1"/>
    <property type="molecule type" value="Genomic_DNA"/>
</dbReference>
<organism evidence="2 3">
    <name type="scientific">Actinocorallia longicatena</name>
    <dbReference type="NCBI Taxonomy" id="111803"/>
    <lineage>
        <taxon>Bacteria</taxon>
        <taxon>Bacillati</taxon>
        <taxon>Actinomycetota</taxon>
        <taxon>Actinomycetes</taxon>
        <taxon>Streptosporangiales</taxon>
        <taxon>Thermomonosporaceae</taxon>
        <taxon>Actinocorallia</taxon>
    </lineage>
</organism>
<evidence type="ECO:0000256" key="1">
    <source>
        <dbReference type="SAM" id="MobiDB-lite"/>
    </source>
</evidence>
<dbReference type="Proteomes" id="UP001501237">
    <property type="component" value="Unassembled WGS sequence"/>
</dbReference>
<protein>
    <submittedName>
        <fullName evidence="2">Uncharacterized protein</fullName>
    </submittedName>
</protein>
<reference evidence="3" key="1">
    <citation type="journal article" date="2019" name="Int. J. Syst. Evol. Microbiol.">
        <title>The Global Catalogue of Microorganisms (GCM) 10K type strain sequencing project: providing services to taxonomists for standard genome sequencing and annotation.</title>
        <authorList>
            <consortium name="The Broad Institute Genomics Platform"/>
            <consortium name="The Broad Institute Genome Sequencing Center for Infectious Disease"/>
            <person name="Wu L."/>
            <person name="Ma J."/>
        </authorList>
    </citation>
    <scope>NUCLEOTIDE SEQUENCE [LARGE SCALE GENOMIC DNA]</scope>
    <source>
        <strain evidence="3">JCM 9377</strain>
    </source>
</reference>
<sequence>MSRRSQVGSRPSRPTAAPNGGRGKELPRDEAGFPMPEVPRNRRERRALAAWRRKNGGAR</sequence>
<gene>
    <name evidence="2" type="ORF">GCM10010468_49360</name>
</gene>
<feature type="region of interest" description="Disordered" evidence="1">
    <location>
        <begin position="1"/>
        <end position="45"/>
    </location>
</feature>
<name>A0ABP6QDY3_9ACTN</name>
<evidence type="ECO:0000313" key="3">
    <source>
        <dbReference type="Proteomes" id="UP001501237"/>
    </source>
</evidence>
<comment type="caution">
    <text evidence="2">The sequence shown here is derived from an EMBL/GenBank/DDBJ whole genome shotgun (WGS) entry which is preliminary data.</text>
</comment>
<evidence type="ECO:0000313" key="2">
    <source>
        <dbReference type="EMBL" id="GAA3223104.1"/>
    </source>
</evidence>